<evidence type="ECO:0000256" key="12">
    <source>
        <dbReference type="ARBA" id="ARBA00038112"/>
    </source>
</evidence>
<organism evidence="16 17">
    <name type="scientific">Paraglomus occultum</name>
    <dbReference type="NCBI Taxonomy" id="144539"/>
    <lineage>
        <taxon>Eukaryota</taxon>
        <taxon>Fungi</taxon>
        <taxon>Fungi incertae sedis</taxon>
        <taxon>Mucoromycota</taxon>
        <taxon>Glomeromycotina</taxon>
        <taxon>Glomeromycetes</taxon>
        <taxon>Paraglomerales</taxon>
        <taxon>Paraglomeraceae</taxon>
        <taxon>Paraglomus</taxon>
    </lineage>
</organism>
<dbReference type="CDD" id="cd09904">
    <property type="entry name" value="H3TH_XPG"/>
    <property type="match status" value="1"/>
</dbReference>
<dbReference type="FunFam" id="1.10.150.20:FF:000030">
    <property type="entry name" value="Flap endonuclease GEN-like 1"/>
    <property type="match status" value="1"/>
</dbReference>
<dbReference type="GO" id="GO:0003697">
    <property type="term" value="F:single-stranded DNA binding"/>
    <property type="evidence" value="ECO:0007669"/>
    <property type="project" value="InterPro"/>
</dbReference>
<dbReference type="Pfam" id="PF00867">
    <property type="entry name" value="XPG_I"/>
    <property type="match status" value="1"/>
</dbReference>
<comment type="cofactor">
    <cofactor evidence="1">
        <name>Mg(2+)</name>
        <dbReference type="ChEBI" id="CHEBI:18420"/>
    </cofactor>
</comment>
<keyword evidence="11" id="KW-0539">Nucleus</keyword>
<evidence type="ECO:0000256" key="11">
    <source>
        <dbReference type="ARBA" id="ARBA00023242"/>
    </source>
</evidence>
<dbReference type="PRINTS" id="PR00853">
    <property type="entry name" value="XPGRADSUPER"/>
</dbReference>
<dbReference type="GO" id="GO:0006289">
    <property type="term" value="P:nucleotide-excision repair"/>
    <property type="evidence" value="ECO:0007669"/>
    <property type="project" value="InterPro"/>
</dbReference>
<evidence type="ECO:0000256" key="4">
    <source>
        <dbReference type="ARBA" id="ARBA00022722"/>
    </source>
</evidence>
<dbReference type="SMART" id="SM00279">
    <property type="entry name" value="HhH2"/>
    <property type="match status" value="1"/>
</dbReference>
<sequence length="1135" mass="128818">MSLMCFHLHASIWLHQFLKAMRDKEGNVLKNAHILGFFRRICKLLFFNIKPIFVFDGGVPALKRRTVAERRQRREGAANIVQKTAEKMLASQLRLRAIQEVEGTINDEKQNIGHIPDNVVYYDEINLSPHQRYKQKKHDEYDLPPMQESFESLSKKDDLRFATEDDLRRYIEDFKRDSSQLSLLDLLLVILDLNQTEDIDIDSEHFRSLPIETQYEIVSELRLKSRRTSWHRLNTMSAYLDNHKNTALDFSKLQIENLVHRNSLTQKLLDVTGLGSNSTNGNPVKIASERNKEYILIKNTSDKGGWTIGIKGSKAAGTKAEPVEVDTSSDEKSDEWEEAEHTDKRTSEVIEVISDDDGGGGNDVVLSKKLDEGSLEGEATLEEIDDVVIYDRENLLLNPVAYVHEDESISSVMAKFGRLEQDDTLSHTHARSISPSSSPAPPSPAQSPQIVTSNNFAWSPEELDLPIDTFYGIWISRAPNSFTAEYPDHEILIHDAIYKWNTEELQRELNNVTKKSGKMKDGDCKTYAYLYWECLLKAIIERRKIEKVDNLEGAAKDTEEAMVETSSWKGKSVDVYSVTQASDDGASRMKPIILDESDDDMGDLPSLSQGKSLFSSNAIEVTSIEEFSAQESMPFDHIIASDSPVTIPEITRTSFVGNCSVVDSSNDSDMEEVVTEIPQSTTSIEKVPSIATVQTPNMESPLTRNLSVESPFFTKQAVSNIDSVATISSASSSSEDEGDLDNYAASNDEEYSIPSRLNEENTEFARFISEVKNKDLGTVQRELDHELQQLDEKQRSERRIADDITQTMIDDCQHLLRLFGIPYIVAPMEAEAQCAELCRLSLADAIVSDDCDVFLFGGSRVYKNMFNNHKYVECYLASDIERELHLDREKLIIMALLLGSDYAEGLQGVGVVTAMEILNEFQGEDVLVSFRDWWIEVQNGRDKGGVKESEFKRNFRKKQKDLFLSTDFPDRRVFDAYMRPQVDDSEAHFEWGLPDLDSLRDFLMRNLSWPEDKVDATVVPVIKNMTLQKDAAAKRHQLKIDAFLTSTVDAPTTKRRRVHRSRRIQRIIDQWNQKTSMSSKNNDDSDNSPQVVKTSSSELSSDTDNTLDVASAQVRIRKKNKPIGKIRKRKRRMHG</sequence>
<evidence type="ECO:0000256" key="13">
    <source>
        <dbReference type="SAM" id="MobiDB-lite"/>
    </source>
</evidence>
<feature type="region of interest" description="Disordered" evidence="13">
    <location>
        <begin position="424"/>
        <end position="451"/>
    </location>
</feature>
<comment type="subcellular location">
    <subcellularLocation>
        <location evidence="2">Nucleus</location>
    </subcellularLocation>
</comment>
<evidence type="ECO:0000313" key="17">
    <source>
        <dbReference type="Proteomes" id="UP000789572"/>
    </source>
</evidence>
<dbReference type="SMART" id="SM00485">
    <property type="entry name" value="XPGN"/>
    <property type="match status" value="1"/>
</dbReference>
<feature type="domain" description="XPG N-terminal" evidence="15">
    <location>
        <begin position="4"/>
        <end position="77"/>
    </location>
</feature>
<dbReference type="PROSITE" id="PS00841">
    <property type="entry name" value="XPG_1"/>
    <property type="match status" value="1"/>
</dbReference>
<feature type="compositionally biased region" description="Acidic residues" evidence="13">
    <location>
        <begin position="323"/>
        <end position="338"/>
    </location>
</feature>
<dbReference type="PROSITE" id="PS00842">
    <property type="entry name" value="XPG_2"/>
    <property type="match status" value="1"/>
</dbReference>
<feature type="region of interest" description="Disordered" evidence="13">
    <location>
        <begin position="1071"/>
        <end position="1106"/>
    </location>
</feature>
<dbReference type="OrthoDB" id="31113at2759"/>
<dbReference type="InterPro" id="IPR036279">
    <property type="entry name" value="5-3_exonuclease_C_sf"/>
</dbReference>
<dbReference type="AlphaFoldDB" id="A0A9N8WN78"/>
<evidence type="ECO:0000256" key="3">
    <source>
        <dbReference type="ARBA" id="ARBA00005283"/>
    </source>
</evidence>
<reference evidence="16" key="1">
    <citation type="submission" date="2021-06" db="EMBL/GenBank/DDBJ databases">
        <authorList>
            <person name="Kallberg Y."/>
            <person name="Tangrot J."/>
            <person name="Rosling A."/>
        </authorList>
    </citation>
    <scope>NUCLEOTIDE SEQUENCE</scope>
    <source>
        <strain evidence="16">IA702</strain>
    </source>
</reference>
<evidence type="ECO:0000256" key="1">
    <source>
        <dbReference type="ARBA" id="ARBA00001946"/>
    </source>
</evidence>
<dbReference type="PRINTS" id="PR00066">
    <property type="entry name" value="XRODRMPGMNTG"/>
</dbReference>
<comment type="similarity">
    <text evidence="3">Belongs to the XPG/RAD2 endonuclease family. XPG subfamily.</text>
</comment>
<feature type="region of interest" description="Disordered" evidence="13">
    <location>
        <begin position="317"/>
        <end position="344"/>
    </location>
</feature>
<keyword evidence="6" id="KW-0255">Endonuclease</keyword>
<protein>
    <submittedName>
        <fullName evidence="16">9314_t:CDS:1</fullName>
    </submittedName>
</protein>
<keyword evidence="4" id="KW-0540">Nuclease</keyword>
<evidence type="ECO:0000259" key="14">
    <source>
        <dbReference type="SMART" id="SM00484"/>
    </source>
</evidence>
<proteinExistence type="inferred from homology"/>
<dbReference type="Gene3D" id="3.40.50.1010">
    <property type="entry name" value="5'-nuclease"/>
    <property type="match status" value="2"/>
</dbReference>
<feature type="compositionally biased region" description="Polar residues" evidence="13">
    <location>
        <begin position="1089"/>
        <end position="1106"/>
    </location>
</feature>
<evidence type="ECO:0000256" key="5">
    <source>
        <dbReference type="ARBA" id="ARBA00022723"/>
    </source>
</evidence>
<evidence type="ECO:0000256" key="8">
    <source>
        <dbReference type="ARBA" id="ARBA00022801"/>
    </source>
</evidence>
<keyword evidence="7" id="KW-0227">DNA damage</keyword>
<dbReference type="InterPro" id="IPR008918">
    <property type="entry name" value="HhH2"/>
</dbReference>
<dbReference type="GO" id="GO:0048256">
    <property type="term" value="F:flap endonuclease activity"/>
    <property type="evidence" value="ECO:0007669"/>
    <property type="project" value="UniProtKB-ARBA"/>
</dbReference>
<dbReference type="EMBL" id="CAJVPJ010000204">
    <property type="protein sequence ID" value="CAG8494855.1"/>
    <property type="molecule type" value="Genomic_DNA"/>
</dbReference>
<dbReference type="InterPro" id="IPR006085">
    <property type="entry name" value="XPG_DNA_repair_N"/>
</dbReference>
<keyword evidence="8" id="KW-0378">Hydrolase</keyword>
<evidence type="ECO:0000259" key="15">
    <source>
        <dbReference type="SMART" id="SM00485"/>
    </source>
</evidence>
<keyword evidence="9" id="KW-0460">Magnesium</keyword>
<dbReference type="GO" id="GO:0046872">
    <property type="term" value="F:metal ion binding"/>
    <property type="evidence" value="ECO:0007669"/>
    <property type="project" value="UniProtKB-KW"/>
</dbReference>
<feature type="domain" description="XPG-I" evidence="14">
    <location>
        <begin position="817"/>
        <end position="886"/>
    </location>
</feature>
<dbReference type="PANTHER" id="PTHR16171:SF7">
    <property type="entry name" value="DNA REPAIR PROTEIN RAD2"/>
    <property type="match status" value="1"/>
</dbReference>
<dbReference type="InterPro" id="IPR006084">
    <property type="entry name" value="XPG/Rad2"/>
</dbReference>
<dbReference type="InterPro" id="IPR001044">
    <property type="entry name" value="XPG/Rad2_eukaryotes"/>
</dbReference>
<dbReference type="PANTHER" id="PTHR16171">
    <property type="entry name" value="DNA REPAIR PROTEIN COMPLEMENTING XP-G CELLS-RELATED"/>
    <property type="match status" value="1"/>
</dbReference>
<dbReference type="GO" id="GO:0005634">
    <property type="term" value="C:nucleus"/>
    <property type="evidence" value="ECO:0007669"/>
    <property type="project" value="UniProtKB-SubCell"/>
</dbReference>
<evidence type="ECO:0000256" key="2">
    <source>
        <dbReference type="ARBA" id="ARBA00004123"/>
    </source>
</evidence>
<evidence type="ECO:0000256" key="10">
    <source>
        <dbReference type="ARBA" id="ARBA00023204"/>
    </source>
</evidence>
<dbReference type="Gene3D" id="1.10.150.20">
    <property type="entry name" value="5' to 3' exonuclease, C-terminal subdomain"/>
    <property type="match status" value="1"/>
</dbReference>
<keyword evidence="17" id="KW-1185">Reference proteome</keyword>
<dbReference type="SMART" id="SM00484">
    <property type="entry name" value="XPGI"/>
    <property type="match status" value="1"/>
</dbReference>
<keyword evidence="10" id="KW-0234">DNA repair</keyword>
<dbReference type="Pfam" id="PF00752">
    <property type="entry name" value="XPG_N"/>
    <property type="match status" value="1"/>
</dbReference>
<comment type="similarity">
    <text evidence="12">Belongs to the XPG/RAD2 endonuclease family. GEN subfamily.</text>
</comment>
<evidence type="ECO:0000256" key="6">
    <source>
        <dbReference type="ARBA" id="ARBA00022759"/>
    </source>
</evidence>
<dbReference type="SUPFAM" id="SSF47807">
    <property type="entry name" value="5' to 3' exonuclease, C-terminal subdomain"/>
    <property type="match status" value="1"/>
</dbReference>
<comment type="caution">
    <text evidence="16">The sequence shown here is derived from an EMBL/GenBank/DDBJ whole genome shotgun (WGS) entry which is preliminary data.</text>
</comment>
<evidence type="ECO:0000256" key="9">
    <source>
        <dbReference type="ARBA" id="ARBA00022842"/>
    </source>
</evidence>
<evidence type="ECO:0000256" key="7">
    <source>
        <dbReference type="ARBA" id="ARBA00022763"/>
    </source>
</evidence>
<dbReference type="SUPFAM" id="SSF88723">
    <property type="entry name" value="PIN domain-like"/>
    <property type="match status" value="1"/>
</dbReference>
<evidence type="ECO:0000313" key="16">
    <source>
        <dbReference type="EMBL" id="CAG8494855.1"/>
    </source>
</evidence>
<keyword evidence="5" id="KW-0479">Metal-binding</keyword>
<dbReference type="Proteomes" id="UP000789572">
    <property type="component" value="Unassembled WGS sequence"/>
</dbReference>
<dbReference type="CDD" id="cd09868">
    <property type="entry name" value="PIN_XPG_RAD2"/>
    <property type="match status" value="2"/>
</dbReference>
<dbReference type="InterPro" id="IPR006086">
    <property type="entry name" value="XPG-I_dom"/>
</dbReference>
<dbReference type="InterPro" id="IPR029060">
    <property type="entry name" value="PIN-like_dom_sf"/>
</dbReference>
<name>A0A9N8WN78_9GLOM</name>
<accession>A0A9N8WN78</accession>
<gene>
    <name evidence="16" type="ORF">POCULU_LOCUS2268</name>
</gene>
<dbReference type="InterPro" id="IPR019974">
    <property type="entry name" value="XPG_CS"/>
</dbReference>